<keyword evidence="2" id="KW-1185">Reference proteome</keyword>
<reference evidence="1" key="1">
    <citation type="journal article" date="2021" name="Environ. Microbiol.">
        <title>Gene family expansions and transcriptome signatures uncover fungal adaptations to wood decay.</title>
        <authorList>
            <person name="Hage H."/>
            <person name="Miyauchi S."/>
            <person name="Viragh M."/>
            <person name="Drula E."/>
            <person name="Min B."/>
            <person name="Chaduli D."/>
            <person name="Navarro D."/>
            <person name="Favel A."/>
            <person name="Norest M."/>
            <person name="Lesage-Meessen L."/>
            <person name="Balint B."/>
            <person name="Merenyi Z."/>
            <person name="de Eugenio L."/>
            <person name="Morin E."/>
            <person name="Martinez A.T."/>
            <person name="Baldrian P."/>
            <person name="Stursova M."/>
            <person name="Martinez M.J."/>
            <person name="Novotny C."/>
            <person name="Magnuson J.K."/>
            <person name="Spatafora J.W."/>
            <person name="Maurice S."/>
            <person name="Pangilinan J."/>
            <person name="Andreopoulos W."/>
            <person name="LaButti K."/>
            <person name="Hundley H."/>
            <person name="Na H."/>
            <person name="Kuo A."/>
            <person name="Barry K."/>
            <person name="Lipzen A."/>
            <person name="Henrissat B."/>
            <person name="Riley R."/>
            <person name="Ahrendt S."/>
            <person name="Nagy L.G."/>
            <person name="Grigoriev I.V."/>
            <person name="Martin F."/>
            <person name="Rosso M.N."/>
        </authorList>
    </citation>
    <scope>NUCLEOTIDE SEQUENCE</scope>
    <source>
        <strain evidence="1">CBS 384.51</strain>
    </source>
</reference>
<protein>
    <submittedName>
        <fullName evidence="1">Uncharacterized protein</fullName>
    </submittedName>
</protein>
<name>A0ACB8UFE8_9APHY</name>
<gene>
    <name evidence="1" type="ORF">BDY19DRAFT_924054</name>
</gene>
<evidence type="ECO:0000313" key="1">
    <source>
        <dbReference type="EMBL" id="KAI0092395.1"/>
    </source>
</evidence>
<dbReference type="EMBL" id="MU274903">
    <property type="protein sequence ID" value="KAI0092395.1"/>
    <property type="molecule type" value="Genomic_DNA"/>
</dbReference>
<accession>A0ACB8UFE8</accession>
<comment type="caution">
    <text evidence="1">The sequence shown here is derived from an EMBL/GenBank/DDBJ whole genome shotgun (WGS) entry which is preliminary data.</text>
</comment>
<sequence>MELKTEILGEDLHSARVDYKKKKKWYLQSYLIGIPEICIGYRDTNFILRKMERVPLDQLYSPPSGTLQDAYAFANRILESLRNFCSSPGYGSSSGVWKVTVQRGMLLEQPQMV</sequence>
<dbReference type="Proteomes" id="UP001055072">
    <property type="component" value="Unassembled WGS sequence"/>
</dbReference>
<evidence type="ECO:0000313" key="2">
    <source>
        <dbReference type="Proteomes" id="UP001055072"/>
    </source>
</evidence>
<proteinExistence type="predicted"/>
<organism evidence="1 2">
    <name type="scientific">Irpex rosettiformis</name>
    <dbReference type="NCBI Taxonomy" id="378272"/>
    <lineage>
        <taxon>Eukaryota</taxon>
        <taxon>Fungi</taxon>
        <taxon>Dikarya</taxon>
        <taxon>Basidiomycota</taxon>
        <taxon>Agaricomycotina</taxon>
        <taxon>Agaricomycetes</taxon>
        <taxon>Polyporales</taxon>
        <taxon>Irpicaceae</taxon>
        <taxon>Irpex</taxon>
    </lineage>
</organism>